<proteinExistence type="predicted"/>
<name>A0A5B7HA02_PORTR</name>
<feature type="region of interest" description="Disordered" evidence="1">
    <location>
        <begin position="40"/>
        <end position="68"/>
    </location>
</feature>
<protein>
    <submittedName>
        <fullName evidence="2">Uncharacterized protein</fullName>
    </submittedName>
</protein>
<gene>
    <name evidence="2" type="ORF">E2C01_062078</name>
</gene>
<feature type="compositionally biased region" description="Polar residues" evidence="1">
    <location>
        <begin position="45"/>
        <end position="54"/>
    </location>
</feature>
<evidence type="ECO:0000256" key="1">
    <source>
        <dbReference type="SAM" id="MobiDB-lite"/>
    </source>
</evidence>
<sequence length="68" mass="7470">MRIARRSDAVDSLAPPLHSVWVPRASLPGGTLSILNTPLRDRSLAPSTPFTDATRSMETKTARNQVFH</sequence>
<comment type="caution">
    <text evidence="2">The sequence shown here is derived from an EMBL/GenBank/DDBJ whole genome shotgun (WGS) entry which is preliminary data.</text>
</comment>
<dbReference type="Proteomes" id="UP000324222">
    <property type="component" value="Unassembled WGS sequence"/>
</dbReference>
<keyword evidence="3" id="KW-1185">Reference proteome</keyword>
<evidence type="ECO:0000313" key="3">
    <source>
        <dbReference type="Proteomes" id="UP000324222"/>
    </source>
</evidence>
<evidence type="ECO:0000313" key="2">
    <source>
        <dbReference type="EMBL" id="MPC67892.1"/>
    </source>
</evidence>
<reference evidence="2 3" key="1">
    <citation type="submission" date="2019-05" db="EMBL/GenBank/DDBJ databases">
        <title>Another draft genome of Portunus trituberculatus and its Hox gene families provides insights of decapod evolution.</title>
        <authorList>
            <person name="Jeong J.-H."/>
            <person name="Song I."/>
            <person name="Kim S."/>
            <person name="Choi T."/>
            <person name="Kim D."/>
            <person name="Ryu S."/>
            <person name="Kim W."/>
        </authorList>
    </citation>
    <scope>NUCLEOTIDE SEQUENCE [LARGE SCALE GENOMIC DNA]</scope>
    <source>
        <tissue evidence="2">Muscle</tissue>
    </source>
</reference>
<dbReference type="AlphaFoldDB" id="A0A5B7HA02"/>
<accession>A0A5B7HA02</accession>
<dbReference type="EMBL" id="VSRR010026924">
    <property type="protein sequence ID" value="MPC67892.1"/>
    <property type="molecule type" value="Genomic_DNA"/>
</dbReference>
<organism evidence="2 3">
    <name type="scientific">Portunus trituberculatus</name>
    <name type="common">Swimming crab</name>
    <name type="synonym">Neptunus trituberculatus</name>
    <dbReference type="NCBI Taxonomy" id="210409"/>
    <lineage>
        <taxon>Eukaryota</taxon>
        <taxon>Metazoa</taxon>
        <taxon>Ecdysozoa</taxon>
        <taxon>Arthropoda</taxon>
        <taxon>Crustacea</taxon>
        <taxon>Multicrustacea</taxon>
        <taxon>Malacostraca</taxon>
        <taxon>Eumalacostraca</taxon>
        <taxon>Eucarida</taxon>
        <taxon>Decapoda</taxon>
        <taxon>Pleocyemata</taxon>
        <taxon>Brachyura</taxon>
        <taxon>Eubrachyura</taxon>
        <taxon>Portunoidea</taxon>
        <taxon>Portunidae</taxon>
        <taxon>Portuninae</taxon>
        <taxon>Portunus</taxon>
    </lineage>
</organism>